<reference evidence="1 2" key="1">
    <citation type="submission" date="2019-01" db="EMBL/GenBank/DDBJ databases">
        <title>Genomic insights into the origins and evolution of symbiotic genes in the Phaseolus vulgaris microsymbionts.</title>
        <authorList>
            <person name="Tong W."/>
        </authorList>
    </citation>
    <scope>NUCLEOTIDE SEQUENCE [LARGE SCALE GENOMIC DNA]</scope>
    <source>
        <strain evidence="1 2">FH23</strain>
        <plasmid evidence="2">prapfh23a</plasmid>
    </source>
</reference>
<proteinExistence type="predicted"/>
<keyword evidence="2" id="KW-1185">Reference proteome</keyword>
<dbReference type="AlphaFoldDB" id="A0AAE5WR21"/>
<dbReference type="RefSeq" id="WP_128715581.1">
    <property type="nucleotide sequence ID" value="NZ_CP034999.1"/>
</dbReference>
<dbReference type="KEGG" id="rad:CO657_22600"/>
<dbReference type="EMBL" id="CP034999">
    <property type="protein sequence ID" value="QAS80839.1"/>
    <property type="molecule type" value="Genomic_DNA"/>
</dbReference>
<keyword evidence="1" id="KW-0614">Plasmid</keyword>
<evidence type="ECO:0000313" key="1">
    <source>
        <dbReference type="EMBL" id="QAS80839.1"/>
    </source>
</evidence>
<accession>A0AAE5WR21</accession>
<organism evidence="1 2">
    <name type="scientific">Rhizobium acidisoli</name>
    <dbReference type="NCBI Taxonomy" id="1538158"/>
    <lineage>
        <taxon>Bacteria</taxon>
        <taxon>Pseudomonadati</taxon>
        <taxon>Pseudomonadota</taxon>
        <taxon>Alphaproteobacteria</taxon>
        <taxon>Hyphomicrobiales</taxon>
        <taxon>Rhizobiaceae</taxon>
        <taxon>Rhizobium/Agrobacterium group</taxon>
        <taxon>Rhizobium</taxon>
    </lineage>
</organism>
<gene>
    <name evidence="1" type="ORF">CO657_22600</name>
</gene>
<protein>
    <submittedName>
        <fullName evidence="1">Uncharacterized protein</fullName>
    </submittedName>
</protein>
<geneLocation type="plasmid" evidence="2">
    <name>prapfh23a</name>
</geneLocation>
<evidence type="ECO:0000313" key="2">
    <source>
        <dbReference type="Proteomes" id="UP000220927"/>
    </source>
</evidence>
<sequence length="29" mass="3330">MGCHPCAPRRYLCAHQKMCCTTSWCVVPF</sequence>
<name>A0AAE5WR21_9HYPH</name>
<dbReference type="Proteomes" id="UP000220927">
    <property type="component" value="Plasmid pRapFH23a"/>
</dbReference>